<proteinExistence type="predicted"/>
<evidence type="ECO:0000313" key="2">
    <source>
        <dbReference type="Proteomes" id="UP000325273"/>
    </source>
</evidence>
<dbReference type="Gene3D" id="1.10.10.2830">
    <property type="match status" value="1"/>
</dbReference>
<protein>
    <submittedName>
        <fullName evidence="1">Uncharacterized protein</fullName>
    </submittedName>
</protein>
<organism evidence="1 2">
    <name type="scientific">Paraburkholderia panacisoli</name>
    <dbReference type="NCBI Taxonomy" id="2603818"/>
    <lineage>
        <taxon>Bacteria</taxon>
        <taxon>Pseudomonadati</taxon>
        <taxon>Pseudomonadota</taxon>
        <taxon>Betaproteobacteria</taxon>
        <taxon>Burkholderiales</taxon>
        <taxon>Burkholderiaceae</taxon>
        <taxon>Paraburkholderia</taxon>
    </lineage>
</organism>
<evidence type="ECO:0000313" key="1">
    <source>
        <dbReference type="EMBL" id="KAA1004339.1"/>
    </source>
</evidence>
<reference evidence="1 2" key="1">
    <citation type="submission" date="2019-08" db="EMBL/GenBank/DDBJ databases">
        <title>Paraburkholderia sp. DCY113.</title>
        <authorList>
            <person name="Kang J."/>
        </authorList>
    </citation>
    <scope>NUCLEOTIDE SEQUENCE [LARGE SCALE GENOMIC DNA]</scope>
    <source>
        <strain evidence="1 2">DCY113</strain>
    </source>
</reference>
<dbReference type="Proteomes" id="UP000325273">
    <property type="component" value="Unassembled WGS sequence"/>
</dbReference>
<comment type="caution">
    <text evidence="1">The sequence shown here is derived from an EMBL/GenBank/DDBJ whole genome shotgun (WGS) entry which is preliminary data.</text>
</comment>
<name>A0A5B0GQ90_9BURK</name>
<accession>A0A5B0GQ90</accession>
<dbReference type="EMBL" id="VTUZ01000028">
    <property type="protein sequence ID" value="KAA1004339.1"/>
    <property type="molecule type" value="Genomic_DNA"/>
</dbReference>
<sequence length="204" mass="22614">MTLAPAQENSKVGNFNYFTIGSTMSLQTPHPVEWRKQALQHQMLLRDRKASALTYGRFYQRLLDARVFATQLELSIGLSVSKGHVSKALKAARLPPEVLRVFGPEPRVSFRVVDALTELVAVIGVKRLTTRAGQLGERSDLTVTQILDSLVRGEPPSHLPRSIKMSVGRGGKYIRIESPDIVKMISRLQELETALNLAARMAGL</sequence>
<gene>
    <name evidence="1" type="ORF">FVF58_32530</name>
</gene>
<keyword evidence="2" id="KW-1185">Reference proteome</keyword>
<dbReference type="AlphaFoldDB" id="A0A5B0GQ90"/>
<dbReference type="RefSeq" id="WP_149673857.1">
    <property type="nucleotide sequence ID" value="NZ_VTUZ01000028.1"/>
</dbReference>